<organism evidence="2">
    <name type="scientific">Capitella teleta</name>
    <name type="common">Polychaete worm</name>
    <dbReference type="NCBI Taxonomy" id="283909"/>
    <lineage>
        <taxon>Eukaryota</taxon>
        <taxon>Metazoa</taxon>
        <taxon>Spiralia</taxon>
        <taxon>Lophotrochozoa</taxon>
        <taxon>Annelida</taxon>
        <taxon>Polychaeta</taxon>
        <taxon>Sedentaria</taxon>
        <taxon>Scolecida</taxon>
        <taxon>Capitellidae</taxon>
        <taxon>Capitella</taxon>
    </lineage>
</organism>
<dbReference type="EMBL" id="AMQN01013849">
    <property type="status" value="NOT_ANNOTATED_CDS"/>
    <property type="molecule type" value="Genomic_DNA"/>
</dbReference>
<reference evidence="4" key="1">
    <citation type="submission" date="2012-12" db="EMBL/GenBank/DDBJ databases">
        <authorList>
            <person name="Hellsten U."/>
            <person name="Grimwood J."/>
            <person name="Chapman J.A."/>
            <person name="Shapiro H."/>
            <person name="Aerts A."/>
            <person name="Otillar R.P."/>
            <person name="Terry A.Y."/>
            <person name="Boore J.L."/>
            <person name="Simakov O."/>
            <person name="Marletaz F."/>
            <person name="Cho S.-J."/>
            <person name="Edsinger-Gonzales E."/>
            <person name="Havlak P."/>
            <person name="Kuo D.-H."/>
            <person name="Larsson T."/>
            <person name="Lv J."/>
            <person name="Arendt D."/>
            <person name="Savage R."/>
            <person name="Osoegawa K."/>
            <person name="de Jong P."/>
            <person name="Lindberg D.R."/>
            <person name="Seaver E.C."/>
            <person name="Weisblat D.A."/>
            <person name="Putnam N.H."/>
            <person name="Grigoriev I.V."/>
            <person name="Rokhsar D.S."/>
        </authorList>
    </citation>
    <scope>NUCLEOTIDE SEQUENCE</scope>
    <source>
        <strain evidence="4">I ESC-2004</strain>
    </source>
</reference>
<feature type="region of interest" description="Disordered" evidence="1">
    <location>
        <begin position="151"/>
        <end position="187"/>
    </location>
</feature>
<dbReference type="HOGENOM" id="CLU_115097_0_0_1"/>
<proteinExistence type="predicted"/>
<evidence type="ECO:0000256" key="1">
    <source>
        <dbReference type="SAM" id="MobiDB-lite"/>
    </source>
</evidence>
<protein>
    <submittedName>
        <fullName evidence="2 3">Uncharacterized protein</fullName>
    </submittedName>
</protein>
<evidence type="ECO:0000313" key="4">
    <source>
        <dbReference type="Proteomes" id="UP000014760"/>
    </source>
</evidence>
<dbReference type="PANTHER" id="PTHR33244:SF3">
    <property type="entry name" value="PEPTIDASE A2 DOMAIN-CONTAINING PROTEIN"/>
    <property type="match status" value="1"/>
</dbReference>
<dbReference type="EnsemblMetazoa" id="CapteT211404">
    <property type="protein sequence ID" value="CapteP211404"/>
    <property type="gene ID" value="CapteG211404"/>
</dbReference>
<evidence type="ECO:0000313" key="2">
    <source>
        <dbReference type="EMBL" id="ELT91329.1"/>
    </source>
</evidence>
<keyword evidence="4" id="KW-1185">Reference proteome</keyword>
<reference evidence="2 4" key="2">
    <citation type="journal article" date="2013" name="Nature">
        <title>Insights into bilaterian evolution from three spiralian genomes.</title>
        <authorList>
            <person name="Simakov O."/>
            <person name="Marletaz F."/>
            <person name="Cho S.J."/>
            <person name="Edsinger-Gonzales E."/>
            <person name="Havlak P."/>
            <person name="Hellsten U."/>
            <person name="Kuo D.H."/>
            <person name="Larsson T."/>
            <person name="Lv J."/>
            <person name="Arendt D."/>
            <person name="Savage R."/>
            <person name="Osoegawa K."/>
            <person name="de Jong P."/>
            <person name="Grimwood J."/>
            <person name="Chapman J.A."/>
            <person name="Shapiro H."/>
            <person name="Aerts A."/>
            <person name="Otillar R.P."/>
            <person name="Terry A.Y."/>
            <person name="Boore J.L."/>
            <person name="Grigoriev I.V."/>
            <person name="Lindberg D.R."/>
            <person name="Seaver E.C."/>
            <person name="Weisblat D.A."/>
            <person name="Putnam N.H."/>
            <person name="Rokhsar D.S."/>
        </authorList>
    </citation>
    <scope>NUCLEOTIDE SEQUENCE</scope>
    <source>
        <strain evidence="2 4">I ESC-2004</strain>
    </source>
</reference>
<accession>R7TCB1</accession>
<name>R7TCB1_CAPTE</name>
<dbReference type="EMBL" id="KB310544">
    <property type="protein sequence ID" value="ELT91329.1"/>
    <property type="molecule type" value="Genomic_DNA"/>
</dbReference>
<dbReference type="Proteomes" id="UP000014760">
    <property type="component" value="Unassembled WGS sequence"/>
</dbReference>
<gene>
    <name evidence="2" type="ORF">CAPTEDRAFT_211404</name>
</gene>
<feature type="region of interest" description="Disordered" evidence="1">
    <location>
        <begin position="73"/>
        <end position="99"/>
    </location>
</feature>
<dbReference type="PANTHER" id="PTHR33244">
    <property type="entry name" value="INTEGRASE CATALYTIC DOMAIN-CONTAINING PROTEIN-RELATED"/>
    <property type="match status" value="1"/>
</dbReference>
<dbReference type="AlphaFoldDB" id="R7TCB1"/>
<evidence type="ECO:0000313" key="3">
    <source>
        <dbReference type="EnsemblMetazoa" id="CapteP211404"/>
    </source>
</evidence>
<feature type="compositionally biased region" description="Basic and acidic residues" evidence="1">
    <location>
        <begin position="74"/>
        <end position="94"/>
    </location>
</feature>
<reference evidence="3" key="3">
    <citation type="submission" date="2015-06" db="UniProtKB">
        <authorList>
            <consortium name="EnsemblMetazoa"/>
        </authorList>
    </citation>
    <scope>IDENTIFICATION</scope>
</reference>
<sequence length="207" mass="24126">MAEDSNKTELWACAYVIVCSGEQNEDTLQQVGMLGMSTTEEQRLHQCKKQSISGMASPAELLNQRRLQTVLPVKAKDSSDRGSQHRERMAAERDKRRHRFNQRARKFRELQLNENVYVQIDPEKSKWQRGNIVGTPTTAQPRSYRVQLPSGQRFQRNRRRIRSDRCTEGGNEDIEDPRRTLPRRSGRDLHFPSRLHYDRLGEPAVIQ</sequence>